<dbReference type="EMBL" id="SLUP01000002">
    <property type="protein sequence ID" value="TCL67962.1"/>
    <property type="molecule type" value="Genomic_DNA"/>
</dbReference>
<keyword evidence="1" id="KW-1133">Transmembrane helix</keyword>
<protein>
    <submittedName>
        <fullName evidence="2">Uncharacterized protein</fullName>
    </submittedName>
</protein>
<dbReference type="Proteomes" id="UP000295455">
    <property type="component" value="Unassembled WGS sequence"/>
</dbReference>
<reference evidence="2 3" key="1">
    <citation type="submission" date="2019-03" db="EMBL/GenBank/DDBJ databases">
        <title>Genomic Encyclopedia of Type Strains, Phase IV (KMG-IV): sequencing the most valuable type-strain genomes for metagenomic binning, comparative biology and taxonomic classification.</title>
        <authorList>
            <person name="Goeker M."/>
        </authorList>
    </citation>
    <scope>NUCLEOTIDE SEQUENCE [LARGE SCALE GENOMIC DNA]</scope>
    <source>
        <strain evidence="2 3">DSM 18792</strain>
    </source>
</reference>
<evidence type="ECO:0000313" key="3">
    <source>
        <dbReference type="Proteomes" id="UP000295455"/>
    </source>
</evidence>
<evidence type="ECO:0000313" key="2">
    <source>
        <dbReference type="EMBL" id="TCL67962.1"/>
    </source>
</evidence>
<feature type="transmembrane region" description="Helical" evidence="1">
    <location>
        <begin position="20"/>
        <end position="42"/>
    </location>
</feature>
<keyword evidence="1" id="KW-0812">Transmembrane</keyword>
<name>A0A4R1RPY7_9FLAO</name>
<comment type="caution">
    <text evidence="2">The sequence shown here is derived from an EMBL/GenBank/DDBJ whole genome shotgun (WGS) entry which is preliminary data.</text>
</comment>
<organism evidence="2 3">
    <name type="scientific">Mariniflexile fucanivorans</name>
    <dbReference type="NCBI Taxonomy" id="264023"/>
    <lineage>
        <taxon>Bacteria</taxon>
        <taxon>Pseudomonadati</taxon>
        <taxon>Bacteroidota</taxon>
        <taxon>Flavobacteriia</taxon>
        <taxon>Flavobacteriales</taxon>
        <taxon>Flavobacteriaceae</taxon>
        <taxon>Mariniflexile</taxon>
    </lineage>
</organism>
<accession>A0A4R1RPY7</accession>
<proteinExistence type="predicted"/>
<evidence type="ECO:0000256" key="1">
    <source>
        <dbReference type="SAM" id="Phobius"/>
    </source>
</evidence>
<gene>
    <name evidence="2" type="ORF">EV196_102525</name>
</gene>
<dbReference type="AlphaFoldDB" id="A0A4R1RPY7"/>
<sequence>MNENKLQLQTSYSYKNIQAFSLFNLNLVTNLINLFLIGTFLLNNCASSYKMISPKSLNYLSSNKSDDVLLEYKYDLLHKKYAKKEEKKDLKLVAVKVTNNSDRDLTFGKDIKLTYENGSEIYILDNNSAFKMLKQSAASHLFYLLLTPVNLYTTKTNSYGLQEETSSTPIGLILGPGLAAGNMIAVGSANKKFNNEMLEYNINGKVIPKGETVYGLLTIKSESFNSIKVKVE</sequence>
<keyword evidence="3" id="KW-1185">Reference proteome</keyword>
<keyword evidence="1" id="KW-0472">Membrane</keyword>